<evidence type="ECO:0000256" key="1">
    <source>
        <dbReference type="SAM" id="Phobius"/>
    </source>
</evidence>
<dbReference type="EMBL" id="CABPRJ010001956">
    <property type="protein sequence ID" value="VVC42483.1"/>
    <property type="molecule type" value="Genomic_DNA"/>
</dbReference>
<accession>A0A5E4NFN7</accession>
<name>A0A5E4NFN7_9HEMI</name>
<dbReference type="AlphaFoldDB" id="A0A5E4NFN7"/>
<keyword evidence="1" id="KW-0812">Transmembrane</keyword>
<evidence type="ECO:0000313" key="3">
    <source>
        <dbReference type="Proteomes" id="UP000325440"/>
    </source>
</evidence>
<proteinExistence type="predicted"/>
<keyword evidence="1" id="KW-1133">Transmembrane helix</keyword>
<keyword evidence="1" id="KW-0472">Membrane</keyword>
<protein>
    <submittedName>
        <fullName evidence="2">Uncharacterized protein</fullName>
    </submittedName>
</protein>
<keyword evidence="3" id="KW-1185">Reference proteome</keyword>
<reference evidence="2 3" key="1">
    <citation type="submission" date="2019-08" db="EMBL/GenBank/DDBJ databases">
        <authorList>
            <person name="Alioto T."/>
            <person name="Alioto T."/>
            <person name="Gomez Garrido J."/>
        </authorList>
    </citation>
    <scope>NUCLEOTIDE SEQUENCE [LARGE SCALE GENOMIC DNA]</scope>
</reference>
<sequence>MLRCPFNLSALFSQVNRLHTFDLQTVIPAVLILVLKFRPRRQGRPRSRWIDETKKDLQLMGISEHWRSVAEDRDECRRIVSEAKGHHGLGIEVMRREIRS</sequence>
<organism evidence="2 3">
    <name type="scientific">Cinara cedri</name>
    <dbReference type="NCBI Taxonomy" id="506608"/>
    <lineage>
        <taxon>Eukaryota</taxon>
        <taxon>Metazoa</taxon>
        <taxon>Ecdysozoa</taxon>
        <taxon>Arthropoda</taxon>
        <taxon>Hexapoda</taxon>
        <taxon>Insecta</taxon>
        <taxon>Pterygota</taxon>
        <taxon>Neoptera</taxon>
        <taxon>Paraneoptera</taxon>
        <taxon>Hemiptera</taxon>
        <taxon>Sternorrhyncha</taxon>
        <taxon>Aphidomorpha</taxon>
        <taxon>Aphidoidea</taxon>
        <taxon>Aphididae</taxon>
        <taxon>Lachninae</taxon>
        <taxon>Cinara</taxon>
    </lineage>
</organism>
<dbReference type="Proteomes" id="UP000325440">
    <property type="component" value="Unassembled WGS sequence"/>
</dbReference>
<feature type="transmembrane region" description="Helical" evidence="1">
    <location>
        <begin position="20"/>
        <end position="38"/>
    </location>
</feature>
<gene>
    <name evidence="2" type="ORF">CINCED_3A022938</name>
</gene>
<evidence type="ECO:0000313" key="2">
    <source>
        <dbReference type="EMBL" id="VVC42483.1"/>
    </source>
</evidence>